<reference evidence="7" key="1">
    <citation type="submission" date="2021-11" db="EMBL/GenBank/DDBJ databases">
        <title>Clostridia strains as spoilage organisms.</title>
        <authorList>
            <person name="Wambui J."/>
            <person name="Stevens M.J.A."/>
            <person name="Stephan R."/>
        </authorList>
    </citation>
    <scope>NUCLEOTIDE SEQUENCE</scope>
    <source>
        <strain evidence="7">CF009</strain>
    </source>
</reference>
<name>A0AA47I8P1_9CLOT</name>
<dbReference type="Pfam" id="PF00580">
    <property type="entry name" value="UvrD-helicase"/>
    <property type="match status" value="1"/>
</dbReference>
<protein>
    <submittedName>
        <fullName evidence="7">ATP-dependent helicase</fullName>
    </submittedName>
</protein>
<dbReference type="Proteomes" id="UP001164733">
    <property type="component" value="Chromosome"/>
</dbReference>
<evidence type="ECO:0000313" key="8">
    <source>
        <dbReference type="Proteomes" id="UP001164733"/>
    </source>
</evidence>
<dbReference type="AlphaFoldDB" id="A0AA47I8P1"/>
<keyword evidence="3 5" id="KW-0347">Helicase</keyword>
<keyword evidence="2 5" id="KW-0378">Hydrolase</keyword>
<dbReference type="GO" id="GO:0043138">
    <property type="term" value="F:3'-5' DNA helicase activity"/>
    <property type="evidence" value="ECO:0007669"/>
    <property type="project" value="TreeGrafter"/>
</dbReference>
<evidence type="ECO:0000256" key="1">
    <source>
        <dbReference type="ARBA" id="ARBA00022741"/>
    </source>
</evidence>
<evidence type="ECO:0000256" key="3">
    <source>
        <dbReference type="ARBA" id="ARBA00022806"/>
    </source>
</evidence>
<evidence type="ECO:0000256" key="4">
    <source>
        <dbReference type="ARBA" id="ARBA00022840"/>
    </source>
</evidence>
<dbReference type="GO" id="GO:0003677">
    <property type="term" value="F:DNA binding"/>
    <property type="evidence" value="ECO:0007669"/>
    <property type="project" value="InterPro"/>
</dbReference>
<proteinExistence type="predicted"/>
<keyword evidence="1 5" id="KW-0547">Nucleotide-binding</keyword>
<organism evidence="7 8">
    <name type="scientific">Clostridium estertheticum</name>
    <dbReference type="NCBI Taxonomy" id="238834"/>
    <lineage>
        <taxon>Bacteria</taxon>
        <taxon>Bacillati</taxon>
        <taxon>Bacillota</taxon>
        <taxon>Clostridia</taxon>
        <taxon>Eubacteriales</taxon>
        <taxon>Clostridiaceae</taxon>
        <taxon>Clostridium</taxon>
    </lineage>
</organism>
<dbReference type="GO" id="GO:0000725">
    <property type="term" value="P:recombinational repair"/>
    <property type="evidence" value="ECO:0007669"/>
    <property type="project" value="TreeGrafter"/>
</dbReference>
<accession>A0AA47I8P1</accession>
<dbReference type="InterPro" id="IPR000212">
    <property type="entry name" value="DNA_helicase_UvrD/REP"/>
</dbReference>
<evidence type="ECO:0000256" key="2">
    <source>
        <dbReference type="ARBA" id="ARBA00022801"/>
    </source>
</evidence>
<dbReference type="PANTHER" id="PTHR11070:SF3">
    <property type="entry name" value="DNA 3'-5' HELICASE"/>
    <property type="match status" value="1"/>
</dbReference>
<dbReference type="GO" id="GO:0005524">
    <property type="term" value="F:ATP binding"/>
    <property type="evidence" value="ECO:0007669"/>
    <property type="project" value="UniProtKB-UniRule"/>
</dbReference>
<evidence type="ECO:0000259" key="6">
    <source>
        <dbReference type="PROSITE" id="PS51198"/>
    </source>
</evidence>
<dbReference type="PANTHER" id="PTHR11070">
    <property type="entry name" value="UVRD / RECB / PCRA DNA HELICASE FAMILY MEMBER"/>
    <property type="match status" value="1"/>
</dbReference>
<dbReference type="GO" id="GO:0016787">
    <property type="term" value="F:hydrolase activity"/>
    <property type="evidence" value="ECO:0007669"/>
    <property type="project" value="UniProtKB-UniRule"/>
</dbReference>
<dbReference type="InterPro" id="IPR014016">
    <property type="entry name" value="UvrD-like_ATP-bd"/>
</dbReference>
<dbReference type="GO" id="GO:0005829">
    <property type="term" value="C:cytosol"/>
    <property type="evidence" value="ECO:0007669"/>
    <property type="project" value="TreeGrafter"/>
</dbReference>
<feature type="domain" description="UvrD-like helicase ATP-binding" evidence="6">
    <location>
        <begin position="16"/>
        <end position="353"/>
    </location>
</feature>
<keyword evidence="4 5" id="KW-0067">ATP-binding</keyword>
<evidence type="ECO:0000313" key="7">
    <source>
        <dbReference type="EMBL" id="WAG62080.1"/>
    </source>
</evidence>
<dbReference type="EMBL" id="CP086239">
    <property type="protein sequence ID" value="WAG62080.1"/>
    <property type="molecule type" value="Genomic_DNA"/>
</dbReference>
<gene>
    <name evidence="7" type="ORF">LL038_07520</name>
</gene>
<evidence type="ECO:0000256" key="5">
    <source>
        <dbReference type="PROSITE-ProRule" id="PRU00560"/>
    </source>
</evidence>
<sequence length="689" mass="81056">MHTKNLSISIENIRKEEQVFEKIAQCIDAKKSMVFDAGAGAGKTYSLLQSLKYIVNQYGKILKRHSQKILCITYTNIAVSEIKERLGNSSLIEVSTIHDCVWGIIGPYQKQLVEIHYEKINYEICMIEKRLESEKWAEKYRDLLDVEKNELLETMNGKKEDYYKHKNDNSALFKAALSEVLNIFPDLFRNVTNFKKIVDNLFRIQKYQKCIKKIDAKESKFNKVVYDARFNNDKLESMKISHDTLLDYTEKIVEENDLLKQIICDKYPFILVDEYQDTNRKVIMTLSALNKYSTEIQHDFFVGYYGDVKQDIYDTGVGSDFYDIHKGLIRIKKTFNRRSAKEIISIANQIRNDDLKQEPIYEDFPEGSVSFYNMNISRQEFINAHIEKWNITEKNKLHCFELTNELVAQQSGFENIYNFYKNSAWYKVGKRYEFLRDHVLSLDIKKLGVTQILFFRILDFKFRINQNKTVVSDVIFEKIAQNINILELTNLLTKFKNATGETLKDYIESLFSQYHNGDDKYDKNLEYIIGDDIKSYSDVEEFILNQLYLFDEQNEQSDADILKSKEDVSKFLEININEFDLWHTFIIDKCGSDTIYHTYHGTKGREFDNVIVFMNAKFGSDREYFSRLLKVLSIKDEKAERNTNIEEARNLLYVAVTRTILNLSFLYLDDIGDSKVQVEHVFGEIKYDI</sequence>
<feature type="binding site" evidence="5">
    <location>
        <begin position="37"/>
        <end position="44"/>
    </location>
    <ligand>
        <name>ATP</name>
        <dbReference type="ChEBI" id="CHEBI:30616"/>
    </ligand>
</feature>
<dbReference type="PROSITE" id="PS51198">
    <property type="entry name" value="UVRD_HELICASE_ATP_BIND"/>
    <property type="match status" value="1"/>
</dbReference>
<dbReference type="RefSeq" id="WP_216121115.1">
    <property type="nucleotide sequence ID" value="NZ_CP086239.1"/>
</dbReference>